<evidence type="ECO:0000313" key="2">
    <source>
        <dbReference type="EMBL" id="DAE12001.1"/>
    </source>
</evidence>
<proteinExistence type="predicted"/>
<organism evidence="2">
    <name type="scientific">Myoviridae sp. ctBtT5</name>
    <dbReference type="NCBI Taxonomy" id="2825048"/>
    <lineage>
        <taxon>Viruses</taxon>
        <taxon>Duplodnaviria</taxon>
        <taxon>Heunggongvirae</taxon>
        <taxon>Uroviricota</taxon>
        <taxon>Caudoviricetes</taxon>
    </lineage>
</organism>
<dbReference type="EMBL" id="BK015540">
    <property type="protein sequence ID" value="DAE12001.1"/>
    <property type="molecule type" value="Genomic_DNA"/>
</dbReference>
<sequence length="77" mass="9287">MKSQITWDKLNKSKPRGRPVSEFPQWSEKKSEEYKSKIIVGKIIEFVQKEGENKNIKEYSLFDFYKHVVKNIPDEYF</sequence>
<name>A0A8S5PZG4_9CAUD</name>
<accession>A0A8S5PZG4</accession>
<reference evidence="2" key="1">
    <citation type="journal article" date="2021" name="Proc. Natl. Acad. Sci. U.S.A.">
        <title>A Catalog of Tens of Thousands of Viruses from Human Metagenomes Reveals Hidden Associations with Chronic Diseases.</title>
        <authorList>
            <person name="Tisza M.J."/>
            <person name="Buck C.B."/>
        </authorList>
    </citation>
    <scope>NUCLEOTIDE SEQUENCE</scope>
    <source>
        <strain evidence="2">CtBtT5</strain>
    </source>
</reference>
<protein>
    <submittedName>
        <fullName evidence="2">Uncharacterized protein</fullName>
    </submittedName>
</protein>
<feature type="region of interest" description="Disordered" evidence="1">
    <location>
        <begin position="1"/>
        <end position="24"/>
    </location>
</feature>
<evidence type="ECO:0000256" key="1">
    <source>
        <dbReference type="SAM" id="MobiDB-lite"/>
    </source>
</evidence>